<keyword evidence="8" id="KW-0492">Microsome</keyword>
<feature type="coiled-coil region" evidence="13">
    <location>
        <begin position="1164"/>
        <end position="1198"/>
    </location>
</feature>
<dbReference type="GO" id="GO:0020037">
    <property type="term" value="F:heme binding"/>
    <property type="evidence" value="ECO:0007669"/>
    <property type="project" value="InterPro"/>
</dbReference>
<feature type="coiled-coil region" evidence="13">
    <location>
        <begin position="1035"/>
        <end position="1135"/>
    </location>
</feature>
<evidence type="ECO:0000256" key="8">
    <source>
        <dbReference type="ARBA" id="ARBA00022848"/>
    </source>
</evidence>
<feature type="non-terminal residue" evidence="15">
    <location>
        <position position="1877"/>
    </location>
</feature>
<dbReference type="GO" id="GO:0016705">
    <property type="term" value="F:oxidoreductase activity, acting on paired donors, with incorporation or reduction of molecular oxygen"/>
    <property type="evidence" value="ECO:0007669"/>
    <property type="project" value="InterPro"/>
</dbReference>
<comment type="caution">
    <text evidence="15">The sequence shown here is derived from an EMBL/GenBank/DDBJ whole genome shotgun (WGS) entry which is preliminary data.</text>
</comment>
<evidence type="ECO:0000256" key="9">
    <source>
        <dbReference type="ARBA" id="ARBA00023002"/>
    </source>
</evidence>
<evidence type="ECO:0000256" key="5">
    <source>
        <dbReference type="ARBA" id="ARBA00022617"/>
    </source>
</evidence>
<dbReference type="Proteomes" id="UP000668214">
    <property type="component" value="Unassembled WGS sequence"/>
</dbReference>
<evidence type="ECO:0000256" key="12">
    <source>
        <dbReference type="ARBA" id="ARBA00023136"/>
    </source>
</evidence>
<evidence type="ECO:0000256" key="2">
    <source>
        <dbReference type="ARBA" id="ARBA00004174"/>
    </source>
</evidence>
<dbReference type="GO" id="GO:0005789">
    <property type="term" value="C:endoplasmic reticulum membrane"/>
    <property type="evidence" value="ECO:0007669"/>
    <property type="project" value="UniProtKB-SubCell"/>
</dbReference>
<feature type="coiled-coil region" evidence="13">
    <location>
        <begin position="65"/>
        <end position="126"/>
    </location>
</feature>
<keyword evidence="14" id="KW-1133">Transmembrane helix</keyword>
<evidence type="ECO:0000256" key="1">
    <source>
        <dbReference type="ARBA" id="ARBA00001971"/>
    </source>
</evidence>
<feature type="transmembrane region" description="Helical" evidence="14">
    <location>
        <begin position="1678"/>
        <end position="1701"/>
    </location>
</feature>
<dbReference type="PANTHER" id="PTHR24292:SF54">
    <property type="entry name" value="CYP9F3-RELATED"/>
    <property type="match status" value="1"/>
</dbReference>
<feature type="coiled-coil region" evidence="13">
    <location>
        <begin position="162"/>
        <end position="208"/>
    </location>
</feature>
<dbReference type="Gene3D" id="6.10.250.3110">
    <property type="match status" value="1"/>
</dbReference>
<evidence type="ECO:0000256" key="3">
    <source>
        <dbReference type="ARBA" id="ARBA00004406"/>
    </source>
</evidence>
<reference evidence="15" key="1">
    <citation type="submission" date="2020-02" db="EMBL/GenBank/DDBJ databases">
        <title>Relaxed selection underlies rapid genomic changes in the transitions from sociality to social parasitism in ants.</title>
        <authorList>
            <person name="Bi X."/>
        </authorList>
    </citation>
    <scope>NUCLEOTIDE SEQUENCE</scope>
    <source>
        <strain evidence="15">BGI-DK2014c</strain>
        <tissue evidence="15">Whole body</tissue>
    </source>
</reference>
<evidence type="ECO:0000256" key="13">
    <source>
        <dbReference type="SAM" id="Coils"/>
    </source>
</evidence>
<gene>
    <name evidence="15" type="primary">Cyp6b5</name>
    <name evidence="15" type="ORF">G6Z78_0005632</name>
</gene>
<keyword evidence="14" id="KW-0812">Transmembrane</keyword>
<feature type="coiled-coil region" evidence="13">
    <location>
        <begin position="318"/>
        <end position="995"/>
    </location>
</feature>
<accession>A0A836FXA0</accession>
<dbReference type="SUPFAM" id="SSF48264">
    <property type="entry name" value="Cytochrome P450"/>
    <property type="match status" value="1"/>
</dbReference>
<dbReference type="Gene3D" id="1.10.630.10">
    <property type="entry name" value="Cytochrome P450"/>
    <property type="match status" value="1"/>
</dbReference>
<evidence type="ECO:0000256" key="10">
    <source>
        <dbReference type="ARBA" id="ARBA00023004"/>
    </source>
</evidence>
<keyword evidence="5" id="KW-0349">Heme</keyword>
<dbReference type="Pfam" id="PF00067">
    <property type="entry name" value="p450"/>
    <property type="match status" value="1"/>
</dbReference>
<evidence type="ECO:0000313" key="15">
    <source>
        <dbReference type="EMBL" id="KAG5327445.1"/>
    </source>
</evidence>
<sequence length="1877" mass="217160">MEDRYVPPFCSYGCHTPRPIKPIELPPHEPCCCCEYNPFSDNSKETEIYNLPFALRKLTVMKCQMKKWRMQRLQLESENRSLKQALQSFGVKPDGVLGTDPLLVHYREENERLQNANEELAEKVCNLGESLAERDCCDDPCEKVKYVREKIAALRDRFAAEKKQMRDTISHLKLKLVEAEEDTSCAALNRLRAKLRELMKDGQKADQQVSVVVERSMQTSVDLSKSYEDLLRTERLQAEPTQIRRLIEEKTAYTEALQSELNKLKASIVIPAVDLDETIVRLATTDEMAEMKEEPEKPDKITELLESLRQSGLSELDVNKLQSEIEDIRSQLYNLKTEKKELLDELKKIRSVVSEKDRQISELNNESEILKKHVESLKSECDELSVKNASLEKEIRKTQELSRVQEEDNKMKSEIDKLNVDLRREEEKFQVAQKELEGMRDDLHSLGAENEFLKETLENTKLKTNELKEENVALKNNLDNMIKELESSRSENNNIKTKIDQLLSENKYLRDELEKQVAGTDQLKCEGIAWKEGSDKLLQEMDRLKVESDKLKDESAAVKSERDNLTTERNNLKSENGLLKDDLSKINVALDDAKKQLNEFKVENEVLTEELKKANVNNNKLLADFDTLQSEMAKLKSENRKLLQEVDDGKEELTKLLSEIETLKKEVDNMSNKLTGANNEVVDLQQKSIELNNKLKEAQISKLKLDLSAESTAKRDIQEELVALKNEMKNLILKIDEMKVQNHALKEERDILKKELLNLGEESLSLRAANAEMMNQINNLKLDISELQSQLSKAEEDIKYWKLENCKLKMSSDRLSIENEKTKEALNVCKVEHQTLEKEITNLRNEKIKLKGEIAELKNLAELEKVQKNLDTLELVDDKLNSEVEDLKKTSIAAQNKVNALQYHVAELLEEKEALLKELDSLRAEVSRLGKVVSDKVAKEAIEKKVIDSNGKLIEELKAELDKMRVKNESLKRELNDVNKQHVSLKDENAALKIENTKIATELDSFKCRVDNERLTIELAASEARALAIQGERTDDKERQDLQNLMVENKELRDKLRMAQNKIDKLKENIKKSKGDFIEDADDIDSFENELIEIDKAREDLKYAAEENNKLKMINDGLELELSRLKALLDEIKDYPEQIDEEVDGTKDQSQRLLAANNALKIKNMELKSGLDHCQAEKEHLNDEINNLSEKIKFLQSLSPIEAGVIKPDECGDFVKANKLLKKQIEKQYDAVQRVRDYIQFVDGKIPVKPEMATTLDDDFEIERWIVPSIVELLRESQKLSENIYLAEIEVQNIDRLLKLLNECKKEKENYIKQLLELGVEVTKVAGVNNGDKLAAFDPESWLKSLTLTQLAELHDKICLLTSNMVQDSTVCDCSMINRDYGSDRLRADYDASNRRIAALQKKIAEKQIKAGWKLQELRRTLRIEQANLIQISERIILEKKRNLTFHLTTNDSVPNRHSPIITALSKYLIRFYIPPPPPSPLSEWLQQSPRRIIAITYHIQQHHGFVANHDQTITTNESRLFCGACLCTPPPLMRHDDLQKIYLFSSFLFFRLKEFFPLELYICLYLHTIFSACYLIKLYKVCKKFHCDRKYIECNFTLRMHKILLRNNIIFVKLLHYMIECFLKKKNLSRIVEKYKLVFQNRKIILARVSKRTTYVIYKFTQNNLEAFKIQLYRLHIIFILSGLFLFTNVIKINVLFLAFDVAFDSRQCIGTMCIETISSIYLSTSKIILANWALIVGTLLFCVLIYKFSNALDVFLSLSFSNIFIFYVTDEFIVAQSFVFFAAGFETSSITMSLAMYELAQNQSIQEKVRKEIKEVLDNTDGVILYDNIKKMNYLEKICQEVLRKYPPVTFLMRQPTKNYTFEGTKITLRKKGKL</sequence>
<proteinExistence type="inferred from homology"/>
<evidence type="ECO:0000256" key="11">
    <source>
        <dbReference type="ARBA" id="ARBA00023033"/>
    </source>
</evidence>
<evidence type="ECO:0000256" key="7">
    <source>
        <dbReference type="ARBA" id="ARBA00022824"/>
    </source>
</evidence>
<organism evidence="15 16">
    <name type="scientific">Pseudoatta argentina</name>
    <dbReference type="NCBI Taxonomy" id="621737"/>
    <lineage>
        <taxon>Eukaryota</taxon>
        <taxon>Metazoa</taxon>
        <taxon>Ecdysozoa</taxon>
        <taxon>Arthropoda</taxon>
        <taxon>Hexapoda</taxon>
        <taxon>Insecta</taxon>
        <taxon>Pterygota</taxon>
        <taxon>Neoptera</taxon>
        <taxon>Endopterygota</taxon>
        <taxon>Hymenoptera</taxon>
        <taxon>Apocrita</taxon>
        <taxon>Aculeata</taxon>
        <taxon>Formicoidea</taxon>
        <taxon>Formicidae</taxon>
        <taxon>Myrmicinae</taxon>
        <taxon>Pseudoatta</taxon>
    </lineage>
</organism>
<evidence type="ECO:0000256" key="6">
    <source>
        <dbReference type="ARBA" id="ARBA00022723"/>
    </source>
</evidence>
<protein>
    <submittedName>
        <fullName evidence="15">CP6B5 protein</fullName>
    </submittedName>
</protein>
<dbReference type="GO" id="GO:0004497">
    <property type="term" value="F:monooxygenase activity"/>
    <property type="evidence" value="ECO:0007669"/>
    <property type="project" value="UniProtKB-KW"/>
</dbReference>
<keyword evidence="11" id="KW-0503">Monooxygenase</keyword>
<feature type="coiled-coil region" evidence="13">
    <location>
        <begin position="1294"/>
        <end position="1321"/>
    </location>
</feature>
<keyword evidence="6" id="KW-0479">Metal-binding</keyword>
<dbReference type="InterPro" id="IPR050476">
    <property type="entry name" value="Insect_CytP450_Detox"/>
</dbReference>
<evidence type="ECO:0000256" key="4">
    <source>
        <dbReference type="ARBA" id="ARBA00010617"/>
    </source>
</evidence>
<evidence type="ECO:0000256" key="14">
    <source>
        <dbReference type="SAM" id="Phobius"/>
    </source>
</evidence>
<keyword evidence="12 14" id="KW-0472">Membrane</keyword>
<keyword evidence="7" id="KW-0256">Endoplasmic reticulum</keyword>
<name>A0A836FXA0_9HYME</name>
<dbReference type="GO" id="GO:0005506">
    <property type="term" value="F:iron ion binding"/>
    <property type="evidence" value="ECO:0007669"/>
    <property type="project" value="InterPro"/>
</dbReference>
<dbReference type="Gene3D" id="1.20.5.340">
    <property type="match status" value="1"/>
</dbReference>
<feature type="transmembrane region" description="Helical" evidence="14">
    <location>
        <begin position="1556"/>
        <end position="1577"/>
    </location>
</feature>
<dbReference type="InterPro" id="IPR036396">
    <property type="entry name" value="Cyt_P450_sf"/>
</dbReference>
<comment type="cofactor">
    <cofactor evidence="1">
        <name>heme</name>
        <dbReference type="ChEBI" id="CHEBI:30413"/>
    </cofactor>
</comment>
<feature type="non-terminal residue" evidence="15">
    <location>
        <position position="1"/>
    </location>
</feature>
<dbReference type="EMBL" id="JAANIA010000071">
    <property type="protein sequence ID" value="KAG5327445.1"/>
    <property type="molecule type" value="Genomic_DNA"/>
</dbReference>
<dbReference type="PANTHER" id="PTHR24292">
    <property type="entry name" value="CYTOCHROME P450"/>
    <property type="match status" value="1"/>
</dbReference>
<keyword evidence="10" id="KW-0408">Iron</keyword>
<comment type="similarity">
    <text evidence="4">Belongs to the cytochrome P450 family.</text>
</comment>
<dbReference type="InterPro" id="IPR001128">
    <property type="entry name" value="Cyt_P450"/>
</dbReference>
<feature type="coiled-coil region" evidence="13">
    <location>
        <begin position="1383"/>
        <end position="1435"/>
    </location>
</feature>
<keyword evidence="13" id="KW-0175">Coiled coil</keyword>
<feature type="transmembrane region" description="Helical" evidence="14">
    <location>
        <begin position="1729"/>
        <end position="1748"/>
    </location>
</feature>
<comment type="subcellular location">
    <subcellularLocation>
        <location evidence="3">Endoplasmic reticulum membrane</location>
        <topology evidence="3">Peripheral membrane protein</topology>
    </subcellularLocation>
    <subcellularLocation>
        <location evidence="2">Microsome membrane</location>
        <topology evidence="2">Peripheral membrane protein</topology>
    </subcellularLocation>
</comment>
<keyword evidence="9" id="KW-0560">Oxidoreductase</keyword>
<keyword evidence="16" id="KW-1185">Reference proteome</keyword>
<evidence type="ECO:0000313" key="16">
    <source>
        <dbReference type="Proteomes" id="UP000668214"/>
    </source>
</evidence>